<reference evidence="1 2" key="1">
    <citation type="submission" date="2024-01" db="EMBL/GenBank/DDBJ databases">
        <title>A draft genome for a cacao thread blight-causing isolate of Paramarasmius palmivorus.</title>
        <authorList>
            <person name="Baruah I.K."/>
            <person name="Bukari Y."/>
            <person name="Amoako-Attah I."/>
            <person name="Meinhardt L.W."/>
            <person name="Bailey B.A."/>
            <person name="Cohen S.P."/>
        </authorList>
    </citation>
    <scope>NUCLEOTIDE SEQUENCE [LARGE SCALE GENOMIC DNA]</scope>
    <source>
        <strain evidence="1 2">GH-12</strain>
    </source>
</reference>
<dbReference type="AlphaFoldDB" id="A0AAW0DHW8"/>
<keyword evidence="2" id="KW-1185">Reference proteome</keyword>
<comment type="caution">
    <text evidence="1">The sequence shown here is derived from an EMBL/GenBank/DDBJ whole genome shotgun (WGS) entry which is preliminary data.</text>
</comment>
<evidence type="ECO:0000313" key="2">
    <source>
        <dbReference type="Proteomes" id="UP001383192"/>
    </source>
</evidence>
<dbReference type="Proteomes" id="UP001383192">
    <property type="component" value="Unassembled WGS sequence"/>
</dbReference>
<proteinExistence type="predicted"/>
<name>A0AAW0DHW8_9AGAR</name>
<protein>
    <submittedName>
        <fullName evidence="1">Uncharacterized protein</fullName>
    </submittedName>
</protein>
<organism evidence="1 2">
    <name type="scientific">Paramarasmius palmivorus</name>
    <dbReference type="NCBI Taxonomy" id="297713"/>
    <lineage>
        <taxon>Eukaryota</taxon>
        <taxon>Fungi</taxon>
        <taxon>Dikarya</taxon>
        <taxon>Basidiomycota</taxon>
        <taxon>Agaricomycotina</taxon>
        <taxon>Agaricomycetes</taxon>
        <taxon>Agaricomycetidae</taxon>
        <taxon>Agaricales</taxon>
        <taxon>Marasmiineae</taxon>
        <taxon>Marasmiaceae</taxon>
        <taxon>Paramarasmius</taxon>
    </lineage>
</organism>
<accession>A0AAW0DHW8</accession>
<evidence type="ECO:0000313" key="1">
    <source>
        <dbReference type="EMBL" id="KAK7051345.1"/>
    </source>
</evidence>
<gene>
    <name evidence="1" type="ORF">VNI00_004845</name>
</gene>
<dbReference type="EMBL" id="JAYKXP010000013">
    <property type="protein sequence ID" value="KAK7051345.1"/>
    <property type="molecule type" value="Genomic_DNA"/>
</dbReference>
<sequence>MKLDMKYSFRSGIAMQDNKDCSKLVTSQQSTFPAASGYTILFTNPLNQSEIYSESGEFEVKAEA</sequence>